<feature type="compositionally biased region" description="Acidic residues" evidence="5">
    <location>
        <begin position="200"/>
        <end position="214"/>
    </location>
</feature>
<reference evidence="8" key="1">
    <citation type="submission" date="2016-05" db="EMBL/GenBank/DDBJ databases">
        <authorList>
            <person name="Naeem Raeece"/>
        </authorList>
    </citation>
    <scope>NUCLEOTIDE SEQUENCE [LARGE SCALE GENOMIC DNA]</scope>
</reference>
<comment type="subcellular location">
    <subcellularLocation>
        <location evidence="1">Mitochondrion</location>
    </subcellularLocation>
</comment>
<evidence type="ECO:0000313" key="8">
    <source>
        <dbReference type="Proteomes" id="UP000078555"/>
    </source>
</evidence>
<feature type="region of interest" description="Disordered" evidence="5">
    <location>
        <begin position="417"/>
        <end position="439"/>
    </location>
</feature>
<dbReference type="Pfam" id="PF07534">
    <property type="entry name" value="TLD"/>
    <property type="match status" value="1"/>
</dbReference>
<dbReference type="AlphaFoldDB" id="A0A1A8Z8A3"/>
<proteinExistence type="inferred from homology"/>
<evidence type="ECO:0000256" key="3">
    <source>
        <dbReference type="ARBA" id="ARBA00023128"/>
    </source>
</evidence>
<feature type="compositionally biased region" description="Basic and acidic residues" evidence="5">
    <location>
        <begin position="418"/>
        <end position="433"/>
    </location>
</feature>
<dbReference type="SMART" id="SM00584">
    <property type="entry name" value="TLDc"/>
    <property type="match status" value="1"/>
</dbReference>
<evidence type="ECO:0000256" key="1">
    <source>
        <dbReference type="ARBA" id="ARBA00004173"/>
    </source>
</evidence>
<protein>
    <recommendedName>
        <fullName evidence="4">Oxidation resistance protein 1</fullName>
    </recommendedName>
</protein>
<evidence type="ECO:0000256" key="2">
    <source>
        <dbReference type="ARBA" id="ARBA00009540"/>
    </source>
</evidence>
<dbReference type="InterPro" id="IPR006571">
    <property type="entry name" value="TLDc_dom"/>
</dbReference>
<sequence>MGEGYSKHALDYGTLSEQEVEKVRKKFNLNKKEVNEKISTLEFINAYPHILRPYIALVLPSFHEILRKKKRKNEGKGNNYGFNYALNILFNKNSKKINNEISLQDIINILSYIHGVKSRVLIRILFMSFLRYSISNGGFKGNRNNNSNNMLTRLKIVEENEDGENDKKEDNYECKRDSGEVSSKQDEDGKANGDYTDCADSAEDGDNADDCENADGEHLGGDRNSFEFVFSDSNVNIINKNKKKERNYKFIKDNIFFLEKNKLKNQYPRNYIMKDLISVEEALHHLFTYMYIEQLYLLCPGNILFQLANKNSHISDNSNILRRSMTNMWDSHGQMGRKNSWDLGFFFNELFCSLETNLDFKNIIVGFRLFVNSIDNNKHSIYSLVVEYINSTYINMSSNYTSATLKHFMESESVIMGDEDKKDKKREKEKEESNWQEEQNELTNFNDICINSIELIHTIYTNMKKNEIKKQENIEEKIKGEEKYEKSSSIVQIQNSTNGWRGLFLNKTSKILTDEIVFTLRQCSSCFTNNEWYRLYASWKQGTSLNRFISSLSYYPSPIVIVIKTNDNQILGAVCTTTPLKDSHLFQGCSNDFLFSAHPVFRIIKSNQFGTNYVYLNSKNTFYPKGLGFGGRTECFRLFLSDEFKESYCTQSDYTYKSGHLYFPHHQKEEQKEEQKKEQQEEQKKELGMNKKNSSDNNNMDNIDDDDNEDAFLYKLSINEVEAWGCGDEHALEQQKLMQKNEEACKQERRTTDKSKIVQNSFDKEFLLPKVFVGGKYEELTQDK</sequence>
<feature type="compositionally biased region" description="Basic and acidic residues" evidence="5">
    <location>
        <begin position="666"/>
        <end position="689"/>
    </location>
</feature>
<feature type="region of interest" description="Disordered" evidence="5">
    <location>
        <begin position="158"/>
        <end position="216"/>
    </location>
</feature>
<keyword evidence="3" id="KW-0496">Mitochondrion</keyword>
<dbReference type="PANTHER" id="PTHR23354">
    <property type="entry name" value="NUCLEOLAR PROTEIN 7/ESTROGEN RECEPTOR COACTIVATOR-RELATED"/>
    <property type="match status" value="1"/>
</dbReference>
<name>A0A1A8Z8A3_PLAOA</name>
<dbReference type="Proteomes" id="UP000078555">
    <property type="component" value="Unassembled WGS sequence"/>
</dbReference>
<comment type="similarity">
    <text evidence="2">Belongs to the OXR1 family.</text>
</comment>
<organism evidence="7 8">
    <name type="scientific">Plasmodium ovale wallikeri</name>
    <dbReference type="NCBI Taxonomy" id="864142"/>
    <lineage>
        <taxon>Eukaryota</taxon>
        <taxon>Sar</taxon>
        <taxon>Alveolata</taxon>
        <taxon>Apicomplexa</taxon>
        <taxon>Aconoidasida</taxon>
        <taxon>Haemosporida</taxon>
        <taxon>Plasmodiidae</taxon>
        <taxon>Plasmodium</taxon>
        <taxon>Plasmodium (Plasmodium)</taxon>
    </lineage>
</organism>
<dbReference type="PANTHER" id="PTHR23354:SF62">
    <property type="entry name" value="MUSTARD, ISOFORM V"/>
    <property type="match status" value="1"/>
</dbReference>
<feature type="region of interest" description="Disordered" evidence="5">
    <location>
        <begin position="666"/>
        <end position="706"/>
    </location>
</feature>
<dbReference type="GO" id="GO:0005739">
    <property type="term" value="C:mitochondrion"/>
    <property type="evidence" value="ECO:0007669"/>
    <property type="project" value="UniProtKB-SubCell"/>
</dbReference>
<accession>A0A1A8Z8A3</accession>
<feature type="domain" description="TLDc" evidence="6">
    <location>
        <begin position="510"/>
        <end position="727"/>
    </location>
</feature>
<evidence type="ECO:0000256" key="5">
    <source>
        <dbReference type="SAM" id="MobiDB-lite"/>
    </source>
</evidence>
<feature type="compositionally biased region" description="Low complexity" evidence="5">
    <location>
        <begin position="690"/>
        <end position="701"/>
    </location>
</feature>
<feature type="compositionally biased region" description="Basic and acidic residues" evidence="5">
    <location>
        <begin position="165"/>
        <end position="191"/>
    </location>
</feature>
<gene>
    <name evidence="7" type="ORF">POVWA1_041580</name>
</gene>
<evidence type="ECO:0000256" key="4">
    <source>
        <dbReference type="ARBA" id="ARBA00040604"/>
    </source>
</evidence>
<dbReference type="PROSITE" id="PS51886">
    <property type="entry name" value="TLDC"/>
    <property type="match status" value="1"/>
</dbReference>
<evidence type="ECO:0000313" key="7">
    <source>
        <dbReference type="EMBL" id="SBT40180.1"/>
    </source>
</evidence>
<dbReference type="EMBL" id="FLRD01000113">
    <property type="protein sequence ID" value="SBT40180.1"/>
    <property type="molecule type" value="Genomic_DNA"/>
</dbReference>
<evidence type="ECO:0000259" key="6">
    <source>
        <dbReference type="PROSITE" id="PS51886"/>
    </source>
</evidence>
<keyword evidence="8" id="KW-1185">Reference proteome</keyword>